<sequence length="68" mass="7555">VNTCGEINILEGKVGKQNTRILCLEENKKVLQNVVTMAEKKVLDIFCSKSSMSLNNYGIVIIRITIVS</sequence>
<name>A0A0B6Y7K0_9EUPU</name>
<gene>
    <name evidence="1" type="primary">ORF15582</name>
</gene>
<protein>
    <submittedName>
        <fullName evidence="1">Uncharacterized protein</fullName>
    </submittedName>
</protein>
<organism evidence="1">
    <name type="scientific">Arion vulgaris</name>
    <dbReference type="NCBI Taxonomy" id="1028688"/>
    <lineage>
        <taxon>Eukaryota</taxon>
        <taxon>Metazoa</taxon>
        <taxon>Spiralia</taxon>
        <taxon>Lophotrochozoa</taxon>
        <taxon>Mollusca</taxon>
        <taxon>Gastropoda</taxon>
        <taxon>Heterobranchia</taxon>
        <taxon>Euthyneura</taxon>
        <taxon>Panpulmonata</taxon>
        <taxon>Eupulmonata</taxon>
        <taxon>Stylommatophora</taxon>
        <taxon>Helicina</taxon>
        <taxon>Arionoidea</taxon>
        <taxon>Arionidae</taxon>
        <taxon>Arion</taxon>
    </lineage>
</organism>
<accession>A0A0B6Y7K0</accession>
<dbReference type="AlphaFoldDB" id="A0A0B6Y7K0"/>
<proteinExistence type="predicted"/>
<feature type="non-terminal residue" evidence="1">
    <location>
        <position position="1"/>
    </location>
</feature>
<evidence type="ECO:0000313" key="1">
    <source>
        <dbReference type="EMBL" id="CEK52124.1"/>
    </source>
</evidence>
<reference evidence="1" key="1">
    <citation type="submission" date="2014-12" db="EMBL/GenBank/DDBJ databases">
        <title>Insight into the proteome of Arion vulgaris.</title>
        <authorList>
            <person name="Aradska J."/>
            <person name="Bulat T."/>
            <person name="Smidak R."/>
            <person name="Sarate P."/>
            <person name="Gangsoo J."/>
            <person name="Sialana F."/>
            <person name="Bilban M."/>
            <person name="Lubec G."/>
        </authorList>
    </citation>
    <scope>NUCLEOTIDE SEQUENCE</scope>
    <source>
        <tissue evidence="1">Skin</tissue>
    </source>
</reference>
<dbReference type="EMBL" id="HACG01005259">
    <property type="protein sequence ID" value="CEK52124.1"/>
    <property type="molecule type" value="Transcribed_RNA"/>
</dbReference>